<sequence length="236" mass="26347">MCVGQKTNAQALTTAVEMEAKKKVERWRKEGNFQEKRSDKDFETGLDLSGKEETSESTGTTCYMKAYKTLKMVPVIRFVEGIENSEMFLMHWGCGLRHWNQQSTVGSLGNQTLHYCLNLRDNWMEGMGGAAEVKMLKKKFYITEVDLSDNNLGDFGARAISATIKENGTLLRLHLSGNHFTDQSTDYLASALITNSTLQHLHLSCNALGEHAGKPFSSALSENQGLRSLIVAWNCI</sequence>
<dbReference type="InterPro" id="IPR052394">
    <property type="entry name" value="LRR-containing"/>
</dbReference>
<dbReference type="SUPFAM" id="SSF52047">
    <property type="entry name" value="RNI-like"/>
    <property type="match status" value="1"/>
</dbReference>
<dbReference type="AlphaFoldDB" id="A0A315V0H6"/>
<feature type="region of interest" description="Disordered" evidence="1">
    <location>
        <begin position="35"/>
        <end position="56"/>
    </location>
</feature>
<dbReference type="Proteomes" id="UP000250572">
    <property type="component" value="Unassembled WGS sequence"/>
</dbReference>
<organism evidence="2 3">
    <name type="scientific">Gambusia affinis</name>
    <name type="common">Western mosquitofish</name>
    <name type="synonym">Heterandria affinis</name>
    <dbReference type="NCBI Taxonomy" id="33528"/>
    <lineage>
        <taxon>Eukaryota</taxon>
        <taxon>Metazoa</taxon>
        <taxon>Chordata</taxon>
        <taxon>Craniata</taxon>
        <taxon>Vertebrata</taxon>
        <taxon>Euteleostomi</taxon>
        <taxon>Actinopterygii</taxon>
        <taxon>Neopterygii</taxon>
        <taxon>Teleostei</taxon>
        <taxon>Neoteleostei</taxon>
        <taxon>Acanthomorphata</taxon>
        <taxon>Ovalentaria</taxon>
        <taxon>Atherinomorphae</taxon>
        <taxon>Cyprinodontiformes</taxon>
        <taxon>Poeciliidae</taxon>
        <taxon>Poeciliinae</taxon>
        <taxon>Gambusia</taxon>
    </lineage>
</organism>
<name>A0A315V0H6_GAMAF</name>
<gene>
    <name evidence="2" type="ORF">CCH79_00013302</name>
</gene>
<reference evidence="2 3" key="1">
    <citation type="journal article" date="2018" name="G3 (Bethesda)">
        <title>A High-Quality Reference Genome for the Invasive Mosquitofish Gambusia affinis Using a Chicago Library.</title>
        <authorList>
            <person name="Hoffberg S.L."/>
            <person name="Troendle N.J."/>
            <person name="Glenn T.C."/>
            <person name="Mahmud O."/>
            <person name="Louha S."/>
            <person name="Chalopin D."/>
            <person name="Bennetzen J.L."/>
            <person name="Mauricio R."/>
        </authorList>
    </citation>
    <scope>NUCLEOTIDE SEQUENCE [LARGE SCALE GENOMIC DNA]</scope>
    <source>
        <strain evidence="2">NE01/NJP1002.9</strain>
        <tissue evidence="2">Muscle</tissue>
    </source>
</reference>
<evidence type="ECO:0000313" key="2">
    <source>
        <dbReference type="EMBL" id="PWA17111.1"/>
    </source>
</evidence>
<proteinExistence type="predicted"/>
<dbReference type="PANTHER" id="PTHR24114">
    <property type="entry name" value="LEUCINE RICH REPEAT FAMILY PROTEIN"/>
    <property type="match status" value="1"/>
</dbReference>
<evidence type="ECO:0000313" key="3">
    <source>
        <dbReference type="Proteomes" id="UP000250572"/>
    </source>
</evidence>
<accession>A0A315V0H6</accession>
<dbReference type="PANTHER" id="PTHR24114:SF37">
    <property type="entry name" value="LEUCINE-RICH REPEAT-CONTAINING PROTEIN 74B"/>
    <property type="match status" value="1"/>
</dbReference>
<dbReference type="Gene3D" id="3.80.10.10">
    <property type="entry name" value="Ribonuclease Inhibitor"/>
    <property type="match status" value="1"/>
</dbReference>
<protein>
    <submittedName>
        <fullName evidence="2">Uncharacterized protein</fullName>
    </submittedName>
</protein>
<dbReference type="Pfam" id="PF13516">
    <property type="entry name" value="LRR_6"/>
    <property type="match status" value="3"/>
</dbReference>
<feature type="compositionally biased region" description="Basic and acidic residues" evidence="1">
    <location>
        <begin position="35"/>
        <end position="54"/>
    </location>
</feature>
<dbReference type="InterPro" id="IPR001611">
    <property type="entry name" value="Leu-rich_rpt"/>
</dbReference>
<dbReference type="InterPro" id="IPR032675">
    <property type="entry name" value="LRR_dom_sf"/>
</dbReference>
<keyword evidence="3" id="KW-1185">Reference proteome</keyword>
<dbReference type="EMBL" id="NHOQ01002408">
    <property type="protein sequence ID" value="PWA17111.1"/>
    <property type="molecule type" value="Genomic_DNA"/>
</dbReference>
<comment type="caution">
    <text evidence="2">The sequence shown here is derived from an EMBL/GenBank/DDBJ whole genome shotgun (WGS) entry which is preliminary data.</text>
</comment>
<dbReference type="SMART" id="SM00368">
    <property type="entry name" value="LRR_RI"/>
    <property type="match status" value="3"/>
</dbReference>
<evidence type="ECO:0000256" key="1">
    <source>
        <dbReference type="SAM" id="MobiDB-lite"/>
    </source>
</evidence>
<feature type="non-terminal residue" evidence="2">
    <location>
        <position position="236"/>
    </location>
</feature>